<evidence type="ECO:0000313" key="2">
    <source>
        <dbReference type="Proteomes" id="UP001062846"/>
    </source>
</evidence>
<organism evidence="1 2">
    <name type="scientific">Rhododendron molle</name>
    <name type="common">Chinese azalea</name>
    <name type="synonym">Azalea mollis</name>
    <dbReference type="NCBI Taxonomy" id="49168"/>
    <lineage>
        <taxon>Eukaryota</taxon>
        <taxon>Viridiplantae</taxon>
        <taxon>Streptophyta</taxon>
        <taxon>Embryophyta</taxon>
        <taxon>Tracheophyta</taxon>
        <taxon>Spermatophyta</taxon>
        <taxon>Magnoliopsida</taxon>
        <taxon>eudicotyledons</taxon>
        <taxon>Gunneridae</taxon>
        <taxon>Pentapetalae</taxon>
        <taxon>asterids</taxon>
        <taxon>Ericales</taxon>
        <taxon>Ericaceae</taxon>
        <taxon>Ericoideae</taxon>
        <taxon>Rhodoreae</taxon>
        <taxon>Rhododendron</taxon>
    </lineage>
</organism>
<dbReference type="Proteomes" id="UP001062846">
    <property type="component" value="Chromosome 12"/>
</dbReference>
<keyword evidence="2" id="KW-1185">Reference proteome</keyword>
<reference evidence="1" key="1">
    <citation type="submission" date="2022-02" db="EMBL/GenBank/DDBJ databases">
        <title>Plant Genome Project.</title>
        <authorList>
            <person name="Zhang R.-G."/>
        </authorList>
    </citation>
    <scope>NUCLEOTIDE SEQUENCE</scope>
    <source>
        <strain evidence="1">AT1</strain>
    </source>
</reference>
<comment type="caution">
    <text evidence="1">The sequence shown here is derived from an EMBL/GenBank/DDBJ whole genome shotgun (WGS) entry which is preliminary data.</text>
</comment>
<evidence type="ECO:0000313" key="1">
    <source>
        <dbReference type="EMBL" id="KAI8528385.1"/>
    </source>
</evidence>
<gene>
    <name evidence="1" type="ORF">RHMOL_Rhmol12G0144700</name>
</gene>
<dbReference type="EMBL" id="CM046399">
    <property type="protein sequence ID" value="KAI8528385.1"/>
    <property type="molecule type" value="Genomic_DNA"/>
</dbReference>
<accession>A0ACC0LI50</accession>
<protein>
    <submittedName>
        <fullName evidence="1">Uncharacterized protein</fullName>
    </submittedName>
</protein>
<name>A0ACC0LI50_RHOML</name>
<proteinExistence type="predicted"/>
<sequence>MRSEPLDARSDGLEVCSMVLRTPMHNTIPNSIIRDREMGVGKWQCLHCIGAD</sequence>